<evidence type="ECO:0000259" key="2">
    <source>
        <dbReference type="Pfam" id="PF14040"/>
    </source>
</evidence>
<feature type="domain" description="Deoxyribonuclease NucA/NucB" evidence="2">
    <location>
        <begin position="435"/>
        <end position="505"/>
    </location>
</feature>
<proteinExistence type="predicted"/>
<accession>A0A9P9XXW4</accession>
<evidence type="ECO:0000256" key="1">
    <source>
        <dbReference type="SAM" id="MobiDB-lite"/>
    </source>
</evidence>
<dbReference type="Proteomes" id="UP001055219">
    <property type="component" value="Unassembled WGS sequence"/>
</dbReference>
<reference evidence="3" key="1">
    <citation type="journal article" date="2021" name="J Fungi (Basel)">
        <title>Genomic and Metabolomic Analyses of the Marine Fungus Emericellopsis cladophorae: Insights into Saltwater Adaptability Mechanisms and Its Biosynthetic Potential.</title>
        <authorList>
            <person name="Goncalves M.F.M."/>
            <person name="Hilario S."/>
            <person name="Van de Peer Y."/>
            <person name="Esteves A.C."/>
            <person name="Alves A."/>
        </authorList>
    </citation>
    <scope>NUCLEOTIDE SEQUENCE</scope>
    <source>
        <strain evidence="3">MUM 19.33</strain>
    </source>
</reference>
<sequence>MTKASKDVQPPDHHLKHRSADKIEENPDEVTAATAKRSRIKRALPEETGDGPFRLKHFRDRVKRAHATEQANPLRKRRAAPVKATVPIHLESDDAVAYSVVDTKRETDDLESRDEPSPISKRWWGTFANWLKKATTVQDNSKGDLPLDFAQNINLFRQSCGCLGKGYRDNLRMDLDAEFSMQAAYAYYYSGNFAPPSKPDVFFYFGIEPEAYLGLILEGNVRLNATSRRRKIIDTLSYPGLAIKGIAAVGPTLNVYGQVQGFINIQGKARAGAKVSFGRAEEYWLEDEALLEDYDNILGLDLKHDHDIPELGQVTPVFESGVAVETGLDIIVQPEMSVSNPDRRITIFYDEGTIDLAGVNSRHDLPTPDNASTPVVDNTFTRKQADVNCHAFRGIELTDNDGGTLFVSKGLCYGYKAGDADGRELTHAPGIEVKAIAAEKARRDSQCTSDYCDDEKDELQEALGVTANHVPKLQCDEFPWAASEEGGDYEPSSRRSQTCVPGPLNRIGCSCVRMMSDVWSNVEKMEPSEGDPDTREDVWVRWKETYGEDEDNVYTYNSNNILCAVNTFGQDEWYRQPRRTSNSAQYNGICFTRKHKSEGGWPDVYSTGNCLFTFGPSASSPGDNKKRNAGWDFKHIEYLTGDDADKQHWDAKDLLGPSGKPVYPLDLPVENRADRSPYL</sequence>
<evidence type="ECO:0000313" key="3">
    <source>
        <dbReference type="EMBL" id="KAI6779877.1"/>
    </source>
</evidence>
<dbReference type="EMBL" id="JAGIXG020000040">
    <property type="protein sequence ID" value="KAI6779877.1"/>
    <property type="molecule type" value="Genomic_DNA"/>
</dbReference>
<comment type="caution">
    <text evidence="3">The sequence shown here is derived from an EMBL/GenBank/DDBJ whole genome shotgun (WGS) entry which is preliminary data.</text>
</comment>
<gene>
    <name evidence="3" type="ORF">J7T54_001965</name>
</gene>
<protein>
    <submittedName>
        <fullName evidence="3">Killer toxin subunits alpha/beta 1</fullName>
    </submittedName>
</protein>
<feature type="compositionally biased region" description="Basic and acidic residues" evidence="1">
    <location>
        <begin position="1"/>
        <end position="25"/>
    </location>
</feature>
<evidence type="ECO:0000313" key="4">
    <source>
        <dbReference type="Proteomes" id="UP001055219"/>
    </source>
</evidence>
<dbReference type="AlphaFoldDB" id="A0A9P9XXW4"/>
<keyword evidence="4" id="KW-1185">Reference proteome</keyword>
<reference evidence="3" key="2">
    <citation type="submission" date="2022-07" db="EMBL/GenBank/DDBJ databases">
        <authorList>
            <person name="Goncalves M.F.M."/>
            <person name="Hilario S."/>
            <person name="Van De Peer Y."/>
            <person name="Esteves A.C."/>
            <person name="Alves A."/>
        </authorList>
    </citation>
    <scope>NUCLEOTIDE SEQUENCE</scope>
    <source>
        <strain evidence="3">MUM 19.33</strain>
    </source>
</reference>
<dbReference type="InterPro" id="IPR029476">
    <property type="entry name" value="DNase_NucA_NucB"/>
</dbReference>
<dbReference type="OrthoDB" id="73875at2759"/>
<dbReference type="Pfam" id="PF14040">
    <property type="entry name" value="DNase_NucA_NucB"/>
    <property type="match status" value="1"/>
</dbReference>
<organism evidence="3 4">
    <name type="scientific">Emericellopsis cladophorae</name>
    <dbReference type="NCBI Taxonomy" id="2686198"/>
    <lineage>
        <taxon>Eukaryota</taxon>
        <taxon>Fungi</taxon>
        <taxon>Dikarya</taxon>
        <taxon>Ascomycota</taxon>
        <taxon>Pezizomycotina</taxon>
        <taxon>Sordariomycetes</taxon>
        <taxon>Hypocreomycetidae</taxon>
        <taxon>Hypocreales</taxon>
        <taxon>Bionectriaceae</taxon>
        <taxon>Emericellopsis</taxon>
    </lineage>
</organism>
<dbReference type="RefSeq" id="XP_051360733.1">
    <property type="nucleotide sequence ID" value="XM_051508121.1"/>
</dbReference>
<name>A0A9P9XXW4_9HYPO</name>
<dbReference type="GeneID" id="75828481"/>
<feature type="region of interest" description="Disordered" evidence="1">
    <location>
        <begin position="1"/>
        <end position="57"/>
    </location>
</feature>